<dbReference type="Gene3D" id="3.30.390.10">
    <property type="entry name" value="Enolase-like, N-terminal domain"/>
    <property type="match status" value="1"/>
</dbReference>
<dbReference type="PANTHER" id="PTHR48080">
    <property type="entry name" value="D-GALACTONATE DEHYDRATASE-RELATED"/>
    <property type="match status" value="1"/>
</dbReference>
<dbReference type="InterPro" id="IPR029017">
    <property type="entry name" value="Enolase-like_N"/>
</dbReference>
<organism evidence="2 3">
    <name type="scientific">Rhizobium loti</name>
    <name type="common">Mesorhizobium loti</name>
    <dbReference type="NCBI Taxonomy" id="381"/>
    <lineage>
        <taxon>Bacteria</taxon>
        <taxon>Pseudomonadati</taxon>
        <taxon>Pseudomonadota</taxon>
        <taxon>Alphaproteobacteria</taxon>
        <taxon>Hyphomicrobiales</taxon>
        <taxon>Phyllobacteriaceae</taxon>
        <taxon>Mesorhizobium</taxon>
    </lineage>
</organism>
<comment type="caution">
    <text evidence="2">The sequence shown here is derived from an EMBL/GenBank/DDBJ whole genome shotgun (WGS) entry which is preliminary data.</text>
</comment>
<dbReference type="InterPro" id="IPR036849">
    <property type="entry name" value="Enolase-like_C_sf"/>
</dbReference>
<dbReference type="Pfam" id="PF13378">
    <property type="entry name" value="MR_MLE_C"/>
    <property type="match status" value="1"/>
</dbReference>
<gene>
    <name evidence="2" type="ORF">A8145_12450</name>
</gene>
<proteinExistence type="predicted"/>
<name>A0A6M7TYE6_RHILI</name>
<dbReference type="CDD" id="cd03316">
    <property type="entry name" value="MR_like"/>
    <property type="match status" value="1"/>
</dbReference>
<accession>A0A6M7TYE6</accession>
<dbReference type="InterPro" id="IPR013341">
    <property type="entry name" value="Mandelate_racemase_N_dom"/>
</dbReference>
<evidence type="ECO:0000313" key="3">
    <source>
        <dbReference type="Proteomes" id="UP000093737"/>
    </source>
</evidence>
<dbReference type="InterPro" id="IPR029065">
    <property type="entry name" value="Enolase_C-like"/>
</dbReference>
<dbReference type="SUPFAM" id="SSF54826">
    <property type="entry name" value="Enolase N-terminal domain-like"/>
    <property type="match status" value="1"/>
</dbReference>
<dbReference type="Gene3D" id="3.20.20.120">
    <property type="entry name" value="Enolase-like C-terminal domain"/>
    <property type="match status" value="1"/>
</dbReference>
<dbReference type="EMBL" id="LYTK01000012">
    <property type="protein sequence ID" value="OBQ65033.1"/>
    <property type="molecule type" value="Genomic_DNA"/>
</dbReference>
<dbReference type="InterPro" id="IPR013342">
    <property type="entry name" value="Mandelate_racemase_C"/>
</dbReference>
<dbReference type="Pfam" id="PF02746">
    <property type="entry name" value="MR_MLE_N"/>
    <property type="match status" value="1"/>
</dbReference>
<dbReference type="GO" id="GO:0016829">
    <property type="term" value="F:lyase activity"/>
    <property type="evidence" value="ECO:0007669"/>
    <property type="project" value="UniProtKB-KW"/>
</dbReference>
<dbReference type="AlphaFoldDB" id="A0A6M7TYE6"/>
<dbReference type="InterPro" id="IPR034593">
    <property type="entry name" value="DgoD-like"/>
</dbReference>
<sequence length="395" mass="43290">MKITDIETFAVGAGWKNWLFVKVQTDKGIHGIGEGTLNGFIKTTEAGVHELKHLAIGQDPRRINALAKRMLDSVSLDGGHIHRTVIAAVEVACWDILGKSLAVPIHQLLGGQVRDSVLGYANGWYRTERTPEAFLEAAKAVLAKGFKAFKLDPFGTAQGFISREELDLSYAICRTLRDCLPKDTGILIDVHARFTEIAALQAARKFADLDIYWWEEPTSRDRQETVHEVAHRSPIPVATGEMYDTVGQFYTLAAGGGVNIFQPEPMSLGGIAPSMQVANLALAHGSHIAPHQSGGPVATAVCLQLAAAVPNFLIQEHFDAFNDPWTRDLVTWHPTVNPDNGHLSLPDTPGLGIDLNIEAIKDHPYDPNAYLNVHAEGWEKRLGRREETGKPKRKG</sequence>
<protein>
    <submittedName>
        <fullName evidence="2">Mandelate racemase/muconate lactonizing protein</fullName>
    </submittedName>
</protein>
<dbReference type="Proteomes" id="UP000093737">
    <property type="component" value="Unassembled WGS sequence"/>
</dbReference>
<dbReference type="SMART" id="SM00922">
    <property type="entry name" value="MR_MLE"/>
    <property type="match status" value="1"/>
</dbReference>
<dbReference type="SFLD" id="SFLDS00001">
    <property type="entry name" value="Enolase"/>
    <property type="match status" value="1"/>
</dbReference>
<evidence type="ECO:0000256" key="1">
    <source>
        <dbReference type="ARBA" id="ARBA00023239"/>
    </source>
</evidence>
<keyword evidence="1" id="KW-0456">Lyase</keyword>
<dbReference type="PANTHER" id="PTHR48080:SF2">
    <property type="entry name" value="D-GALACTONATE DEHYDRATASE"/>
    <property type="match status" value="1"/>
</dbReference>
<evidence type="ECO:0000313" key="2">
    <source>
        <dbReference type="EMBL" id="OBQ65033.1"/>
    </source>
</evidence>
<reference evidence="2 3" key="1">
    <citation type="submission" date="2016-05" db="EMBL/GenBank/DDBJ databases">
        <authorList>
            <person name="Ramsay J.P."/>
        </authorList>
    </citation>
    <scope>NUCLEOTIDE SEQUENCE [LARGE SCALE GENOMIC DNA]</scope>
    <source>
        <strain evidence="2 3">NZP2042</strain>
    </source>
</reference>
<dbReference type="RefSeq" id="WP_056568744.1">
    <property type="nucleotide sequence ID" value="NZ_CP033334.1"/>
</dbReference>
<dbReference type="SUPFAM" id="SSF51604">
    <property type="entry name" value="Enolase C-terminal domain-like"/>
    <property type="match status" value="1"/>
</dbReference>